<protein>
    <submittedName>
        <fullName evidence="1">Uncharacterized protein</fullName>
    </submittedName>
</protein>
<accession>A0ABQ5I0W8</accession>
<name>A0ABQ5I0W8_9ASTR</name>
<dbReference type="EMBL" id="BQNB010020225">
    <property type="protein sequence ID" value="GJT93688.1"/>
    <property type="molecule type" value="Genomic_DNA"/>
</dbReference>
<evidence type="ECO:0000313" key="2">
    <source>
        <dbReference type="Proteomes" id="UP001151760"/>
    </source>
</evidence>
<proteinExistence type="predicted"/>
<dbReference type="Proteomes" id="UP001151760">
    <property type="component" value="Unassembled WGS sequence"/>
</dbReference>
<gene>
    <name evidence="1" type="ORF">Tco_1082533</name>
</gene>
<sequence>MNPVISQQVALDNALVAPEKRLKIERCNARIKFSKPQREATYQVTLDALKLSACYLAFLITIYPRLHNQEFVKPPSKDEMIPFIQELGYSGECEMISAIHTDQMHQPWRTFATIINRCISRKPIGLDRLRES</sequence>
<comment type="caution">
    <text evidence="1">The sequence shown here is derived from an EMBL/GenBank/DDBJ whole genome shotgun (WGS) entry which is preliminary data.</text>
</comment>
<organism evidence="1 2">
    <name type="scientific">Tanacetum coccineum</name>
    <dbReference type="NCBI Taxonomy" id="301880"/>
    <lineage>
        <taxon>Eukaryota</taxon>
        <taxon>Viridiplantae</taxon>
        <taxon>Streptophyta</taxon>
        <taxon>Embryophyta</taxon>
        <taxon>Tracheophyta</taxon>
        <taxon>Spermatophyta</taxon>
        <taxon>Magnoliopsida</taxon>
        <taxon>eudicotyledons</taxon>
        <taxon>Gunneridae</taxon>
        <taxon>Pentapetalae</taxon>
        <taxon>asterids</taxon>
        <taxon>campanulids</taxon>
        <taxon>Asterales</taxon>
        <taxon>Asteraceae</taxon>
        <taxon>Asteroideae</taxon>
        <taxon>Anthemideae</taxon>
        <taxon>Anthemidinae</taxon>
        <taxon>Tanacetum</taxon>
    </lineage>
</organism>
<reference evidence="1" key="2">
    <citation type="submission" date="2022-01" db="EMBL/GenBank/DDBJ databases">
        <authorList>
            <person name="Yamashiro T."/>
            <person name="Shiraishi A."/>
            <person name="Satake H."/>
            <person name="Nakayama K."/>
        </authorList>
    </citation>
    <scope>NUCLEOTIDE SEQUENCE</scope>
</reference>
<evidence type="ECO:0000313" key="1">
    <source>
        <dbReference type="EMBL" id="GJT93688.1"/>
    </source>
</evidence>
<reference evidence="1" key="1">
    <citation type="journal article" date="2022" name="Int. J. Mol. Sci.">
        <title>Draft Genome of Tanacetum Coccineum: Genomic Comparison of Closely Related Tanacetum-Family Plants.</title>
        <authorList>
            <person name="Yamashiro T."/>
            <person name="Shiraishi A."/>
            <person name="Nakayama K."/>
            <person name="Satake H."/>
        </authorList>
    </citation>
    <scope>NUCLEOTIDE SEQUENCE</scope>
</reference>
<keyword evidence="2" id="KW-1185">Reference proteome</keyword>